<proteinExistence type="predicted"/>
<protein>
    <recommendedName>
        <fullName evidence="7">WD40 repeat-like protein</fullName>
    </recommendedName>
</protein>
<sequence>MAPKEELSGKTPTRSSARISKRPRIDYADSNTAADADETIPSRSSSIRTPSASPPYLDNGTPSPPPSTPARPASAKARGKGKAAETPATASALGAPTTSAAPADQIHSVPETLSKFSSAARVPRKNVDNPKASSSAAKSKAESVSNAPDLELHVLMGIYHASRRVQGRSTSSRVVRPHWGHGLFQPPDLALAQSGSVIHDYNEDAQAQPNWTDTRANALAWPRDGLVRTRLSSDAFEHLKVDRFKLWISQAGWIPDHGLYDLGWWPGKPVGYHQSQQRTNWAQQIRGLASVKANGSKNADASASRIGWPYLSASLDIELAAVTSLSTEAARPYLNGTITQYSSPLRHPTTVIKLSLNETRPLFPSSQAGKLAKNAGIATAKKAKGKKQTTGVDADENEGGADDDIGDDLEQDDQEDGGDVDGKSSTVGRGRLESNQVEADLDDPKFAGISNLGMSEADIQTGDELKVLLGPPGSETLQTIRRGAGLRLDSTGLESNDGHILNAGGHVYDVDWAHVPIHLNRGKEYFIVSAAPRTFPRTFIGDKVSGPLPDTLQLWSLSPDSDVTKGKAKLELVICHDLGTAYKLAFCPVGHDYAPSASEKKGETVCGTKPRIARRLGVLAGCFADGSVGIFSIPYPEDIVASINTTDAAEIGVNDGDAMYIRLDPVLRLEMPKAAANCLAWAGGELLAVGSSIGYVAIWDVGSVLRRQQNEVGTGSEASALTSLVPSFYMRLHRAAVTSVTWVLQPSITSDGLMEWDSLPRLLSSTSLDGWVTLTDVMDPQSSSSIERSRSVHYASAFTPWSCSLVNEFSDGSLTMSSLNPEEMFRSRTVSSSPVRILDISTSSFHPSIAAASAHGQVKVSNALRALKRSGKTHTPKVHLAVYQSMIVTDSDPDSSDTQKKRTGTLLLKHQLAPSSASEYEGRKWNINASNPVLAITAVRWNPNFGRAQLLLSASAAGFVKIDRVNLPFSPATL</sequence>
<evidence type="ECO:0000256" key="4">
    <source>
        <dbReference type="SAM" id="MobiDB-lite"/>
    </source>
</evidence>
<feature type="region of interest" description="Disordered" evidence="4">
    <location>
        <begin position="378"/>
        <end position="437"/>
    </location>
</feature>
<dbReference type="OrthoDB" id="4703at2759"/>
<evidence type="ECO:0000313" key="6">
    <source>
        <dbReference type="Proteomes" id="UP000246740"/>
    </source>
</evidence>
<dbReference type="STRING" id="1882483.A0A317XNC5"/>
<feature type="compositionally biased region" description="Acidic residues" evidence="4">
    <location>
        <begin position="393"/>
        <end position="419"/>
    </location>
</feature>
<feature type="region of interest" description="Disordered" evidence="4">
    <location>
        <begin position="1"/>
        <end position="145"/>
    </location>
</feature>
<dbReference type="PANTHER" id="PTHR15052:SF2">
    <property type="entry name" value="GENERAL TRANSCRIPTION FACTOR 3C POLYPEPTIDE 2"/>
    <property type="match status" value="1"/>
</dbReference>
<dbReference type="GO" id="GO:0005634">
    <property type="term" value="C:nucleus"/>
    <property type="evidence" value="ECO:0007669"/>
    <property type="project" value="UniProtKB-SubCell"/>
</dbReference>
<dbReference type="GO" id="GO:0006383">
    <property type="term" value="P:transcription by RNA polymerase III"/>
    <property type="evidence" value="ECO:0007669"/>
    <property type="project" value="TreeGrafter"/>
</dbReference>
<reference evidence="5 6" key="1">
    <citation type="journal article" date="2018" name="Mol. Biol. Evol.">
        <title>Broad Genomic Sampling Reveals a Smut Pathogenic Ancestry of the Fungal Clade Ustilaginomycotina.</title>
        <authorList>
            <person name="Kijpornyongpan T."/>
            <person name="Mondo S.J."/>
            <person name="Barry K."/>
            <person name="Sandor L."/>
            <person name="Lee J."/>
            <person name="Lipzen A."/>
            <person name="Pangilinan J."/>
            <person name="LaButti K."/>
            <person name="Hainaut M."/>
            <person name="Henrissat B."/>
            <person name="Grigoriev I.V."/>
            <person name="Spatafora J.W."/>
            <person name="Aime M.C."/>
        </authorList>
    </citation>
    <scope>NUCLEOTIDE SEQUENCE [LARGE SCALE GENOMIC DNA]</scope>
    <source>
        <strain evidence="5 6">MCA 3645</strain>
    </source>
</reference>
<dbReference type="PANTHER" id="PTHR15052">
    <property type="entry name" value="RNA POLYMERASE III TRANSCRIPTION INITIATION FACTOR COMPLEX SUBUNIT"/>
    <property type="match status" value="1"/>
</dbReference>
<dbReference type="InParanoid" id="A0A317XNC5"/>
<comment type="subcellular location">
    <subcellularLocation>
        <location evidence="1">Nucleus</location>
    </subcellularLocation>
</comment>
<dbReference type="SUPFAM" id="SSF50978">
    <property type="entry name" value="WD40 repeat-like"/>
    <property type="match status" value="1"/>
</dbReference>
<dbReference type="GO" id="GO:0000127">
    <property type="term" value="C:transcription factor TFIIIC complex"/>
    <property type="evidence" value="ECO:0007669"/>
    <property type="project" value="TreeGrafter"/>
</dbReference>
<keyword evidence="2" id="KW-0804">Transcription</keyword>
<evidence type="ECO:0000256" key="2">
    <source>
        <dbReference type="ARBA" id="ARBA00023163"/>
    </source>
</evidence>
<name>A0A317XNC5_9BASI</name>
<accession>A0A317XNC5</accession>
<dbReference type="Proteomes" id="UP000246740">
    <property type="component" value="Unassembled WGS sequence"/>
</dbReference>
<evidence type="ECO:0000313" key="5">
    <source>
        <dbReference type="EMBL" id="PWY99359.1"/>
    </source>
</evidence>
<dbReference type="AlphaFoldDB" id="A0A317XNC5"/>
<dbReference type="InterPro" id="IPR036322">
    <property type="entry name" value="WD40_repeat_dom_sf"/>
</dbReference>
<evidence type="ECO:0000256" key="1">
    <source>
        <dbReference type="ARBA" id="ARBA00004123"/>
    </source>
</evidence>
<gene>
    <name evidence="5" type="ORF">BCV70DRAFT_117252</name>
</gene>
<dbReference type="InterPro" id="IPR015943">
    <property type="entry name" value="WD40/YVTN_repeat-like_dom_sf"/>
</dbReference>
<organism evidence="5 6">
    <name type="scientific">Testicularia cyperi</name>
    <dbReference type="NCBI Taxonomy" id="1882483"/>
    <lineage>
        <taxon>Eukaryota</taxon>
        <taxon>Fungi</taxon>
        <taxon>Dikarya</taxon>
        <taxon>Basidiomycota</taxon>
        <taxon>Ustilaginomycotina</taxon>
        <taxon>Ustilaginomycetes</taxon>
        <taxon>Ustilaginales</taxon>
        <taxon>Anthracoideaceae</taxon>
        <taxon>Testicularia</taxon>
    </lineage>
</organism>
<keyword evidence="3" id="KW-0539">Nucleus</keyword>
<evidence type="ECO:0000256" key="3">
    <source>
        <dbReference type="ARBA" id="ARBA00023242"/>
    </source>
</evidence>
<dbReference type="InterPro" id="IPR052416">
    <property type="entry name" value="GTF3C_component"/>
</dbReference>
<feature type="compositionally biased region" description="Low complexity" evidence="4">
    <location>
        <begin position="39"/>
        <end position="55"/>
    </location>
</feature>
<dbReference type="EMBL" id="KZ819195">
    <property type="protein sequence ID" value="PWY99359.1"/>
    <property type="molecule type" value="Genomic_DNA"/>
</dbReference>
<dbReference type="Gene3D" id="2.130.10.10">
    <property type="entry name" value="YVTN repeat-like/Quinoprotein amine dehydrogenase"/>
    <property type="match status" value="1"/>
</dbReference>
<keyword evidence="6" id="KW-1185">Reference proteome</keyword>
<feature type="compositionally biased region" description="Polar residues" evidence="4">
    <location>
        <begin position="423"/>
        <end position="437"/>
    </location>
</feature>
<evidence type="ECO:0008006" key="7">
    <source>
        <dbReference type="Google" id="ProtNLM"/>
    </source>
</evidence>